<name>A0A182QTM1_9DIPT</name>
<protein>
    <submittedName>
        <fullName evidence="1">Uncharacterized protein</fullName>
    </submittedName>
</protein>
<keyword evidence="2" id="KW-1185">Reference proteome</keyword>
<dbReference type="VEuPathDB" id="VectorBase:AFAF016612"/>
<dbReference type="EMBL" id="AXCN02000234">
    <property type="status" value="NOT_ANNOTATED_CDS"/>
    <property type="molecule type" value="Genomic_DNA"/>
</dbReference>
<evidence type="ECO:0000313" key="2">
    <source>
        <dbReference type="Proteomes" id="UP000075886"/>
    </source>
</evidence>
<evidence type="ECO:0000313" key="1">
    <source>
        <dbReference type="EnsemblMetazoa" id="AFAF016612-PA"/>
    </source>
</evidence>
<accession>A0A182QTM1</accession>
<reference evidence="2" key="1">
    <citation type="submission" date="2014-01" db="EMBL/GenBank/DDBJ databases">
        <title>The Genome Sequence of Anopheles farauti FAR1 (V2).</title>
        <authorList>
            <consortium name="The Broad Institute Genomics Platform"/>
            <person name="Neafsey D.E."/>
            <person name="Besansky N."/>
            <person name="Howell P."/>
            <person name="Walton C."/>
            <person name="Young S.K."/>
            <person name="Zeng Q."/>
            <person name="Gargeya S."/>
            <person name="Fitzgerald M."/>
            <person name="Haas B."/>
            <person name="Abouelleil A."/>
            <person name="Allen A.W."/>
            <person name="Alvarado L."/>
            <person name="Arachchi H.M."/>
            <person name="Berlin A.M."/>
            <person name="Chapman S.B."/>
            <person name="Gainer-Dewar J."/>
            <person name="Goldberg J."/>
            <person name="Griggs A."/>
            <person name="Gujja S."/>
            <person name="Hansen M."/>
            <person name="Howarth C."/>
            <person name="Imamovic A."/>
            <person name="Ireland A."/>
            <person name="Larimer J."/>
            <person name="McCowan C."/>
            <person name="Murphy C."/>
            <person name="Pearson M."/>
            <person name="Poon T.W."/>
            <person name="Priest M."/>
            <person name="Roberts A."/>
            <person name="Saif S."/>
            <person name="Shea T."/>
            <person name="Sisk P."/>
            <person name="Sykes S."/>
            <person name="Wortman J."/>
            <person name="Nusbaum C."/>
            <person name="Birren B."/>
        </authorList>
    </citation>
    <scope>NUCLEOTIDE SEQUENCE [LARGE SCALE GENOMIC DNA]</scope>
    <source>
        <strain evidence="2">FAR1</strain>
    </source>
</reference>
<sequence>MVAETGVEDIGGLAYGTVGTIGYIKSAACVLKGAGRKRGAKETDQRISECGEKSRSIKISETDSKREGGSQIVHSFFKFSYEIGGMDNLCRQEASGTTTTTFAAFPIRPGPEPACKEVKDALTIASVDQERG</sequence>
<dbReference type="AlphaFoldDB" id="A0A182QTM1"/>
<dbReference type="Proteomes" id="UP000075886">
    <property type="component" value="Unassembled WGS sequence"/>
</dbReference>
<organism evidence="1 2">
    <name type="scientific">Anopheles farauti</name>
    <dbReference type="NCBI Taxonomy" id="69004"/>
    <lineage>
        <taxon>Eukaryota</taxon>
        <taxon>Metazoa</taxon>
        <taxon>Ecdysozoa</taxon>
        <taxon>Arthropoda</taxon>
        <taxon>Hexapoda</taxon>
        <taxon>Insecta</taxon>
        <taxon>Pterygota</taxon>
        <taxon>Neoptera</taxon>
        <taxon>Endopterygota</taxon>
        <taxon>Diptera</taxon>
        <taxon>Nematocera</taxon>
        <taxon>Culicoidea</taxon>
        <taxon>Culicidae</taxon>
        <taxon>Anophelinae</taxon>
        <taxon>Anopheles</taxon>
    </lineage>
</organism>
<proteinExistence type="predicted"/>
<dbReference type="EnsemblMetazoa" id="AFAF016612-RA">
    <property type="protein sequence ID" value="AFAF016612-PA"/>
    <property type="gene ID" value="AFAF016612"/>
</dbReference>
<reference evidence="1" key="2">
    <citation type="submission" date="2020-05" db="UniProtKB">
        <authorList>
            <consortium name="EnsemblMetazoa"/>
        </authorList>
    </citation>
    <scope>IDENTIFICATION</scope>
    <source>
        <strain evidence="1">FAR1</strain>
    </source>
</reference>